<accession>A0AAV9XUN7</accession>
<keyword evidence="4" id="KW-1185">Reference proteome</keyword>
<sequence length="311" mass="35052">MNVLEFPIVIDTGQFRTRMGTAANPYPQIIVDTLLYESVNEKHIKINRDVFENLNLNKSYLGSNSANLENLDLNENFFTINNYVGSVCPFLYTDRIDWNLLETFWTDIITKELYYDTSQLPVLLSEPHNAPFDFQDHTMEFFFESLSIPSFKTMPQEFLSFNAIQKNMPNVFPDDSGKGSVGIIVHFGDSSTRILPIASGFLLTEFIGTLNIGGFSVTKSLINKFGPYLESNMTISHSNMNVLKSFGLFDDFISDLIIPPLSEEIISVVKKCPVDYTRSLLGNILFIGGASKNSSLVSKFENYFKVGNISV</sequence>
<comment type="caution">
    <text evidence="3">The sequence shown here is derived from an EMBL/GenBank/DDBJ whole genome shotgun (WGS) entry which is preliminary data.</text>
</comment>
<dbReference type="PANTHER" id="PTHR11937">
    <property type="entry name" value="ACTIN"/>
    <property type="match status" value="1"/>
</dbReference>
<evidence type="ECO:0000256" key="2">
    <source>
        <dbReference type="RuleBase" id="RU000487"/>
    </source>
</evidence>
<evidence type="ECO:0000256" key="1">
    <source>
        <dbReference type="ARBA" id="ARBA00049360"/>
    </source>
</evidence>
<dbReference type="EMBL" id="JAWDEY010000036">
    <property type="protein sequence ID" value="KAK6587824.1"/>
    <property type="molecule type" value="Genomic_DNA"/>
</dbReference>
<gene>
    <name evidence="3" type="ORF">RS030_81363</name>
</gene>
<evidence type="ECO:0000313" key="3">
    <source>
        <dbReference type="EMBL" id="KAK6587824.1"/>
    </source>
</evidence>
<evidence type="ECO:0008006" key="5">
    <source>
        <dbReference type="Google" id="ProtNLM"/>
    </source>
</evidence>
<comment type="similarity">
    <text evidence="2">Belongs to the actin family.</text>
</comment>
<dbReference type="SMART" id="SM00268">
    <property type="entry name" value="ACTIN"/>
    <property type="match status" value="1"/>
</dbReference>
<dbReference type="InterPro" id="IPR043129">
    <property type="entry name" value="ATPase_NBD"/>
</dbReference>
<comment type="catalytic activity">
    <reaction evidence="1">
        <text>ATP + H2O = ADP + phosphate + H(+)</text>
        <dbReference type="Rhea" id="RHEA:13065"/>
        <dbReference type="ChEBI" id="CHEBI:15377"/>
        <dbReference type="ChEBI" id="CHEBI:15378"/>
        <dbReference type="ChEBI" id="CHEBI:30616"/>
        <dbReference type="ChEBI" id="CHEBI:43474"/>
        <dbReference type="ChEBI" id="CHEBI:456216"/>
    </reaction>
</comment>
<organism evidence="3 4">
    <name type="scientific">Cryptosporidium xiaoi</name>
    <dbReference type="NCBI Taxonomy" id="659607"/>
    <lineage>
        <taxon>Eukaryota</taxon>
        <taxon>Sar</taxon>
        <taxon>Alveolata</taxon>
        <taxon>Apicomplexa</taxon>
        <taxon>Conoidasida</taxon>
        <taxon>Coccidia</taxon>
        <taxon>Eucoccidiorida</taxon>
        <taxon>Eimeriorina</taxon>
        <taxon>Cryptosporidiidae</taxon>
        <taxon>Cryptosporidium</taxon>
    </lineage>
</organism>
<dbReference type="InterPro" id="IPR004000">
    <property type="entry name" value="Actin"/>
</dbReference>
<dbReference type="Gene3D" id="3.30.420.40">
    <property type="match status" value="2"/>
</dbReference>
<dbReference type="AlphaFoldDB" id="A0AAV9XUN7"/>
<reference evidence="3 4" key="1">
    <citation type="submission" date="2023-10" db="EMBL/GenBank/DDBJ databases">
        <title>Comparative genomics analysis reveals potential genetic determinants of host preference in Cryptosporidium xiaoi.</title>
        <authorList>
            <person name="Xiao L."/>
            <person name="Li J."/>
        </authorList>
    </citation>
    <scope>NUCLEOTIDE SEQUENCE [LARGE SCALE GENOMIC DNA]</scope>
    <source>
        <strain evidence="3 4">52996</strain>
    </source>
</reference>
<dbReference type="SUPFAM" id="SSF53067">
    <property type="entry name" value="Actin-like ATPase domain"/>
    <property type="match status" value="2"/>
</dbReference>
<name>A0AAV9XUN7_9CRYT</name>
<proteinExistence type="inferred from homology"/>
<dbReference type="Proteomes" id="UP001311799">
    <property type="component" value="Unassembled WGS sequence"/>
</dbReference>
<dbReference type="Pfam" id="PF00022">
    <property type="entry name" value="Actin"/>
    <property type="match status" value="1"/>
</dbReference>
<protein>
    <recommendedName>
        <fullName evidence="5">Actin</fullName>
    </recommendedName>
</protein>
<evidence type="ECO:0000313" key="4">
    <source>
        <dbReference type="Proteomes" id="UP001311799"/>
    </source>
</evidence>